<dbReference type="SUPFAM" id="SSF55781">
    <property type="entry name" value="GAF domain-like"/>
    <property type="match status" value="1"/>
</dbReference>
<keyword evidence="2" id="KW-1185">Reference proteome</keyword>
<comment type="caution">
    <text evidence="1">The sequence shown here is derived from an EMBL/GenBank/DDBJ whole genome shotgun (WGS) entry which is preliminary data.</text>
</comment>
<dbReference type="Proteomes" id="UP001500279">
    <property type="component" value="Unassembled WGS sequence"/>
</dbReference>
<dbReference type="Gene3D" id="3.30.450.40">
    <property type="match status" value="1"/>
</dbReference>
<accession>A0ABN1JHI9</accession>
<dbReference type="EMBL" id="BAAAEW010000002">
    <property type="protein sequence ID" value="GAA0739966.1"/>
    <property type="molecule type" value="Genomic_DNA"/>
</dbReference>
<protein>
    <submittedName>
        <fullName evidence="1">GAF domain-containing protein</fullName>
    </submittedName>
</protein>
<sequence length="383" mass="40221">MGEGAAGEASGKGMGAILQRGRWPATAVRRLAAMARERGRARREMRLRSAGSADCGCSGAQLAWVSCMNTFIRVAEVWVPSVDGGVLELADGWFDNAPAFGRISREMCFGRDEGLPGRAWEEGRPLLLRQFEGSYFRRIDAARAGGLSCALALPVFLNGALSSVLVLLCGEVQAQAGAIELWHNDPRITSDLRLDDGIFGGDTAGTALEALARDAFLPRGSGLPGLAWQREQAVFMEQLDAAHFLRAQAAADAGLVSGLALPCAGRDPAHTWVLSLLSSPATPIARRIEGWLPDTDGLMLQRGFGFCEARGSLPTESLPLQALGAIGRALSTGVVQVCTSPEPAGQALAGELDAAGLRTVVAIPLVQAGASGDLISEVVALYF</sequence>
<reference evidence="1 2" key="1">
    <citation type="journal article" date="2019" name="Int. J. Syst. Evol. Microbiol.">
        <title>The Global Catalogue of Microorganisms (GCM) 10K type strain sequencing project: providing services to taxonomists for standard genome sequencing and annotation.</title>
        <authorList>
            <consortium name="The Broad Institute Genomics Platform"/>
            <consortium name="The Broad Institute Genome Sequencing Center for Infectious Disease"/>
            <person name="Wu L."/>
            <person name="Ma J."/>
        </authorList>
    </citation>
    <scope>NUCLEOTIDE SEQUENCE [LARGE SCALE GENOMIC DNA]</scope>
    <source>
        <strain evidence="1 2">JCM 15503</strain>
    </source>
</reference>
<evidence type="ECO:0000313" key="1">
    <source>
        <dbReference type="EMBL" id="GAA0739966.1"/>
    </source>
</evidence>
<dbReference type="InterPro" id="IPR029016">
    <property type="entry name" value="GAF-like_dom_sf"/>
</dbReference>
<name>A0ABN1JHI9_9BURK</name>
<organism evidence="1 2">
    <name type="scientific">Ideonella azotifigens</name>
    <dbReference type="NCBI Taxonomy" id="513160"/>
    <lineage>
        <taxon>Bacteria</taxon>
        <taxon>Pseudomonadati</taxon>
        <taxon>Pseudomonadota</taxon>
        <taxon>Betaproteobacteria</taxon>
        <taxon>Burkholderiales</taxon>
        <taxon>Sphaerotilaceae</taxon>
        <taxon>Ideonella</taxon>
    </lineage>
</organism>
<gene>
    <name evidence="1" type="ORF">GCM10009107_01190</name>
</gene>
<evidence type="ECO:0000313" key="2">
    <source>
        <dbReference type="Proteomes" id="UP001500279"/>
    </source>
</evidence>
<proteinExistence type="predicted"/>